<evidence type="ECO:0000256" key="2">
    <source>
        <dbReference type="ARBA" id="ARBA00022714"/>
    </source>
</evidence>
<evidence type="ECO:0000256" key="9">
    <source>
        <dbReference type="ARBA" id="ARBA00046130"/>
    </source>
</evidence>
<reference evidence="12 13" key="3">
    <citation type="submission" date="2008-05" db="EMBL/GenBank/DDBJ databases">
        <authorList>
            <person name="Fulton L."/>
            <person name="Clifton S."/>
            <person name="Fulton B."/>
            <person name="Xu J."/>
            <person name="Minx P."/>
            <person name="Pepin K.H."/>
            <person name="Johnson M."/>
            <person name="Thiruvilangam P."/>
            <person name="Bhonagiri V."/>
            <person name="Nash W.E."/>
            <person name="Mardis E.R."/>
            <person name="Wilson R.K."/>
        </authorList>
    </citation>
    <scope>NUCLEOTIDE SEQUENCE [LARGE SCALE GENOMIC DNA]</scope>
    <source>
        <strain evidence="12 13">ATCC 25827</strain>
    </source>
</reference>
<name>A0AA86YVV3_PROST</name>
<evidence type="ECO:0000313" key="12">
    <source>
        <dbReference type="EMBL" id="EDU57774.1"/>
    </source>
</evidence>
<protein>
    <recommendedName>
        <fullName evidence="8">Bacterioferritin-associated ferredoxin</fullName>
    </recommendedName>
</protein>
<accession>A0AA86YVV3</accession>
<sequence>MQVVAMYVCLCEAVTDKQIRSAVRQYHVTSLKGLRQILPVGRECGKCIRQTREILNDELALAEHICIAEVA</sequence>
<keyword evidence="5" id="KW-0408">Iron</keyword>
<dbReference type="EMBL" id="ABJD02000107">
    <property type="protein sequence ID" value="EDU57774.1"/>
    <property type="molecule type" value="Genomic_DNA"/>
</dbReference>
<dbReference type="InterPro" id="IPR007419">
    <property type="entry name" value="BFD-like_2Fe2S-bd_dom"/>
</dbReference>
<dbReference type="AlphaFoldDB" id="A0AA86YVV3"/>
<dbReference type="GO" id="GO:0051537">
    <property type="term" value="F:2 iron, 2 sulfur cluster binding"/>
    <property type="evidence" value="ECO:0007669"/>
    <property type="project" value="UniProtKB-KW"/>
</dbReference>
<organism evidence="12 13">
    <name type="scientific">Providencia stuartii ATCC 25827</name>
    <dbReference type="NCBI Taxonomy" id="471874"/>
    <lineage>
        <taxon>Bacteria</taxon>
        <taxon>Pseudomonadati</taxon>
        <taxon>Pseudomonadota</taxon>
        <taxon>Gammaproteobacteria</taxon>
        <taxon>Enterobacterales</taxon>
        <taxon>Morganellaceae</taxon>
        <taxon>Providencia</taxon>
    </lineage>
</organism>
<comment type="caution">
    <text evidence="12">The sequence shown here is derived from an EMBL/GenBank/DDBJ whole genome shotgun (WGS) entry which is preliminary data.</text>
</comment>
<comment type="function">
    <text evidence="9">Required for mobilization of iron from the bacterioferritin (BFR) complex.</text>
</comment>
<dbReference type="NCBIfam" id="NF007803">
    <property type="entry name" value="PRK10509.1"/>
    <property type="match status" value="1"/>
</dbReference>
<evidence type="ECO:0000256" key="10">
    <source>
        <dbReference type="ARBA" id="ARBA00046332"/>
    </source>
</evidence>
<keyword evidence="4" id="KW-0249">Electron transport</keyword>
<comment type="cofactor">
    <cofactor evidence="7">
        <name>[2Fe-2S] cluster</name>
        <dbReference type="ChEBI" id="CHEBI:190135"/>
    </cofactor>
</comment>
<dbReference type="Gene3D" id="1.10.10.1100">
    <property type="entry name" value="BFD-like [2Fe-2S]-binding domain"/>
    <property type="match status" value="1"/>
</dbReference>
<keyword evidence="6" id="KW-0411">Iron-sulfur</keyword>
<evidence type="ECO:0000256" key="5">
    <source>
        <dbReference type="ARBA" id="ARBA00023004"/>
    </source>
</evidence>
<dbReference type="PANTHER" id="PTHR37424:SF1">
    <property type="entry name" value="BACTERIOFERRITIN-ASSOCIATED FERREDOXIN"/>
    <property type="match status" value="1"/>
</dbReference>
<dbReference type="Pfam" id="PF04324">
    <property type="entry name" value="Fer2_BFD"/>
    <property type="match status" value="1"/>
</dbReference>
<keyword evidence="1" id="KW-0813">Transport</keyword>
<evidence type="ECO:0000313" key="13">
    <source>
        <dbReference type="Proteomes" id="UP000004506"/>
    </source>
</evidence>
<dbReference type="PANTHER" id="PTHR37424">
    <property type="entry name" value="BACTERIOFERRITIN-ASSOCIATED FERREDOXIN"/>
    <property type="match status" value="1"/>
</dbReference>
<dbReference type="GO" id="GO:0046872">
    <property type="term" value="F:metal ion binding"/>
    <property type="evidence" value="ECO:0007669"/>
    <property type="project" value="UniProtKB-KW"/>
</dbReference>
<keyword evidence="3" id="KW-0479">Metal-binding</keyword>
<evidence type="ECO:0000256" key="7">
    <source>
        <dbReference type="ARBA" id="ARBA00034078"/>
    </source>
</evidence>
<evidence type="ECO:0000259" key="11">
    <source>
        <dbReference type="Pfam" id="PF04324"/>
    </source>
</evidence>
<feature type="domain" description="BFD-like [2Fe-2S]-binding" evidence="11">
    <location>
        <begin position="7"/>
        <end position="56"/>
    </location>
</feature>
<dbReference type="InterPro" id="IPR041854">
    <property type="entry name" value="BFD-like_2Fe2S-bd_dom_sf"/>
</dbReference>
<dbReference type="Proteomes" id="UP000004506">
    <property type="component" value="Unassembled WGS sequence"/>
</dbReference>
<evidence type="ECO:0000256" key="1">
    <source>
        <dbReference type="ARBA" id="ARBA00022448"/>
    </source>
</evidence>
<dbReference type="InterPro" id="IPR052371">
    <property type="entry name" value="BFD-associated_ferredoxin"/>
</dbReference>
<proteinExistence type="inferred from homology"/>
<evidence type="ECO:0000256" key="6">
    <source>
        <dbReference type="ARBA" id="ARBA00023014"/>
    </source>
</evidence>
<evidence type="ECO:0000256" key="4">
    <source>
        <dbReference type="ARBA" id="ARBA00022982"/>
    </source>
</evidence>
<evidence type="ECO:0000256" key="8">
    <source>
        <dbReference type="ARBA" id="ARBA00039386"/>
    </source>
</evidence>
<keyword evidence="2" id="KW-0001">2Fe-2S</keyword>
<gene>
    <name evidence="12" type="ORF">PROSTU_04350</name>
</gene>
<reference evidence="13" key="1">
    <citation type="submission" date="2008-04" db="EMBL/GenBank/DDBJ databases">
        <title>Draft genome sequence of Providencia stuartii (ATCC 25827).</title>
        <authorList>
            <person name="Sudarsanam P."/>
            <person name="Ley R."/>
            <person name="Guruge J."/>
            <person name="Turnbaugh P.J."/>
            <person name="Mahowald M."/>
            <person name="Liep D."/>
            <person name="Gordon J."/>
        </authorList>
    </citation>
    <scope>NUCLEOTIDE SEQUENCE [LARGE SCALE GENOMIC DNA]</scope>
    <source>
        <strain evidence="13">ATCC 25827</strain>
    </source>
</reference>
<reference evidence="13" key="2">
    <citation type="submission" date="2008-04" db="EMBL/GenBank/DDBJ databases">
        <title>Draft genome sequence of Providencia stuartii(ATCC 25827).</title>
        <authorList>
            <person name="Sudarsanam P."/>
            <person name="Ley R."/>
            <person name="Guruge J."/>
            <person name="Turnbaugh P.J."/>
            <person name="Mahowald M."/>
            <person name="Liep D."/>
            <person name="Gordon J."/>
        </authorList>
    </citation>
    <scope>NUCLEOTIDE SEQUENCE [LARGE SCALE GENOMIC DNA]</scope>
    <source>
        <strain evidence="13">ATCC 25827</strain>
    </source>
</reference>
<evidence type="ECO:0000256" key="3">
    <source>
        <dbReference type="ARBA" id="ARBA00022723"/>
    </source>
</evidence>
<comment type="similarity">
    <text evidence="10">Belongs to the Bfd family.</text>
</comment>